<sequence>MIQLSPFEAQGEASYFYAPKSLNYTETPGYQLFCETHIKLSGADSAKKL</sequence>
<organism evidence="1">
    <name type="scientific">Siphoviridae sp. ctqBH20</name>
    <dbReference type="NCBI Taxonomy" id="2825680"/>
    <lineage>
        <taxon>Viruses</taxon>
        <taxon>Duplodnaviria</taxon>
        <taxon>Heunggongvirae</taxon>
        <taxon>Uroviricota</taxon>
        <taxon>Caudoviricetes</taxon>
    </lineage>
</organism>
<accession>A0A8S5QBS8</accession>
<protein>
    <submittedName>
        <fullName evidence="1">Uncharacterized protein</fullName>
    </submittedName>
</protein>
<evidence type="ECO:0000313" key="1">
    <source>
        <dbReference type="EMBL" id="DAE16528.1"/>
    </source>
</evidence>
<proteinExistence type="predicted"/>
<reference evidence="1" key="1">
    <citation type="journal article" date="2021" name="Proc. Natl. Acad. Sci. U.S.A.">
        <title>A Catalog of Tens of Thousands of Viruses from Human Metagenomes Reveals Hidden Associations with Chronic Diseases.</title>
        <authorList>
            <person name="Tisza M.J."/>
            <person name="Buck C.B."/>
        </authorList>
    </citation>
    <scope>NUCLEOTIDE SEQUENCE</scope>
    <source>
        <strain evidence="1">CtqBH20</strain>
    </source>
</reference>
<dbReference type="EMBL" id="BK015626">
    <property type="protein sequence ID" value="DAE16528.1"/>
    <property type="molecule type" value="Genomic_DNA"/>
</dbReference>
<name>A0A8S5QBS8_9CAUD</name>